<keyword evidence="1" id="KW-1133">Transmembrane helix</keyword>
<evidence type="ECO:0000313" key="2">
    <source>
        <dbReference type="EMBL" id="PON42230.1"/>
    </source>
</evidence>
<proteinExistence type="predicted"/>
<feature type="transmembrane region" description="Helical" evidence="1">
    <location>
        <begin position="20"/>
        <end position="43"/>
    </location>
</feature>
<protein>
    <recommendedName>
        <fullName evidence="4">Transmembrane protein</fullName>
    </recommendedName>
</protein>
<keyword evidence="1" id="KW-0812">Transmembrane</keyword>
<sequence>MSSNSLSANSSSSSMFSYTAVLRAILFFSIFFICFLHENFMGYKRTHKFFKRKLAKIL</sequence>
<keyword evidence="3" id="KW-1185">Reference proteome</keyword>
<evidence type="ECO:0000256" key="1">
    <source>
        <dbReference type="SAM" id="Phobius"/>
    </source>
</evidence>
<feature type="non-terminal residue" evidence="2">
    <location>
        <position position="58"/>
    </location>
</feature>
<evidence type="ECO:0000313" key="3">
    <source>
        <dbReference type="Proteomes" id="UP000237105"/>
    </source>
</evidence>
<dbReference type="EMBL" id="JXTB01000396">
    <property type="protein sequence ID" value="PON42230.1"/>
    <property type="molecule type" value="Genomic_DNA"/>
</dbReference>
<evidence type="ECO:0008006" key="4">
    <source>
        <dbReference type="Google" id="ProtNLM"/>
    </source>
</evidence>
<keyword evidence="1" id="KW-0472">Membrane</keyword>
<name>A0A2P5B096_PARAD</name>
<comment type="caution">
    <text evidence="2">The sequence shown here is derived from an EMBL/GenBank/DDBJ whole genome shotgun (WGS) entry which is preliminary data.</text>
</comment>
<reference evidence="3" key="1">
    <citation type="submission" date="2016-06" db="EMBL/GenBank/DDBJ databases">
        <title>Parallel loss of symbiosis genes in relatives of nitrogen-fixing non-legume Parasponia.</title>
        <authorList>
            <person name="Van Velzen R."/>
            <person name="Holmer R."/>
            <person name="Bu F."/>
            <person name="Rutten L."/>
            <person name="Van Zeijl A."/>
            <person name="Liu W."/>
            <person name="Santuari L."/>
            <person name="Cao Q."/>
            <person name="Sharma T."/>
            <person name="Shen D."/>
            <person name="Roswanjaya Y."/>
            <person name="Wardhani T."/>
            <person name="Kalhor M.S."/>
            <person name="Jansen J."/>
            <person name="Van den Hoogen J."/>
            <person name="Gungor B."/>
            <person name="Hartog M."/>
            <person name="Hontelez J."/>
            <person name="Verver J."/>
            <person name="Yang W.-C."/>
            <person name="Schijlen E."/>
            <person name="Repin R."/>
            <person name="Schilthuizen M."/>
            <person name="Schranz E."/>
            <person name="Heidstra R."/>
            <person name="Miyata K."/>
            <person name="Fedorova E."/>
            <person name="Kohlen W."/>
            <person name="Bisseling T."/>
            <person name="Smit S."/>
            <person name="Geurts R."/>
        </authorList>
    </citation>
    <scope>NUCLEOTIDE SEQUENCE [LARGE SCALE GENOMIC DNA]</scope>
    <source>
        <strain evidence="3">cv. WU1-14</strain>
    </source>
</reference>
<dbReference type="Proteomes" id="UP000237105">
    <property type="component" value="Unassembled WGS sequence"/>
</dbReference>
<dbReference type="AlphaFoldDB" id="A0A2P5B096"/>
<accession>A0A2P5B096</accession>
<gene>
    <name evidence="2" type="ORF">PanWU01x14_283460</name>
</gene>
<organism evidence="2 3">
    <name type="scientific">Parasponia andersonii</name>
    <name type="common">Sponia andersonii</name>
    <dbReference type="NCBI Taxonomy" id="3476"/>
    <lineage>
        <taxon>Eukaryota</taxon>
        <taxon>Viridiplantae</taxon>
        <taxon>Streptophyta</taxon>
        <taxon>Embryophyta</taxon>
        <taxon>Tracheophyta</taxon>
        <taxon>Spermatophyta</taxon>
        <taxon>Magnoliopsida</taxon>
        <taxon>eudicotyledons</taxon>
        <taxon>Gunneridae</taxon>
        <taxon>Pentapetalae</taxon>
        <taxon>rosids</taxon>
        <taxon>fabids</taxon>
        <taxon>Rosales</taxon>
        <taxon>Cannabaceae</taxon>
        <taxon>Parasponia</taxon>
    </lineage>
</organism>